<dbReference type="EMBL" id="JAYMRU010000005">
    <property type="protein sequence ID" value="MEM5400271.1"/>
    <property type="molecule type" value="Genomic_DNA"/>
</dbReference>
<keyword evidence="2" id="KW-1185">Reference proteome</keyword>
<organism evidence="1 2">
    <name type="scientific">Paraburkholderia unamae</name>
    <dbReference type="NCBI Taxonomy" id="219649"/>
    <lineage>
        <taxon>Bacteria</taxon>
        <taxon>Pseudomonadati</taxon>
        <taxon>Pseudomonadota</taxon>
        <taxon>Betaproteobacteria</taxon>
        <taxon>Burkholderiales</taxon>
        <taxon>Burkholderiaceae</taxon>
        <taxon>Paraburkholderia</taxon>
    </lineage>
</organism>
<name>A0ACC6RF04_9BURK</name>
<protein>
    <submittedName>
        <fullName evidence="1">Uncharacterized protein</fullName>
    </submittedName>
</protein>
<sequence length="164" mass="18597">MFDLDGALLSPDRRLVRVQEIVGSRGLVLVGVGRGGERGFQMIHRFHDVGEQLAAAGIHLAFVYPRESARHVLDAISVASARFRHHPRLLLDVERRCFAQAVWPRSLEAVHLNLEMTRLAGVSIDLQDTTWEGELRAFLTDCQIDFRTESRELSRDFGKEHGNR</sequence>
<evidence type="ECO:0000313" key="1">
    <source>
        <dbReference type="EMBL" id="MEM5400271.1"/>
    </source>
</evidence>
<evidence type="ECO:0000313" key="2">
    <source>
        <dbReference type="Proteomes" id="UP001392318"/>
    </source>
</evidence>
<reference evidence="1" key="1">
    <citation type="submission" date="2024-01" db="EMBL/GenBank/DDBJ databases">
        <title>The diversity of rhizobia nodulating Mimosa spp. in eleven states of Brazil covering several biomes is determined by host plant, location, and edaphic factors.</title>
        <authorList>
            <person name="Rouws L."/>
            <person name="Barauna A."/>
            <person name="Beukes C."/>
            <person name="De Faria S.M."/>
            <person name="Gross E."/>
            <person name="Dos Reis Junior F.B."/>
            <person name="Simon M."/>
            <person name="Maluk M."/>
            <person name="Odee D.W."/>
            <person name="Kenicer G."/>
            <person name="Young J.P.W."/>
            <person name="Reis V.M."/>
            <person name="Zilli J."/>
            <person name="James E.K."/>
        </authorList>
    </citation>
    <scope>NUCLEOTIDE SEQUENCE</scope>
    <source>
        <strain evidence="1">JPY452</strain>
    </source>
</reference>
<gene>
    <name evidence="1" type="ORF">VSR83_09255</name>
</gene>
<accession>A0ACC6RF04</accession>
<proteinExistence type="predicted"/>
<comment type="caution">
    <text evidence="1">The sequence shown here is derived from an EMBL/GenBank/DDBJ whole genome shotgun (WGS) entry which is preliminary data.</text>
</comment>
<dbReference type="Proteomes" id="UP001392318">
    <property type="component" value="Unassembled WGS sequence"/>
</dbReference>